<gene>
    <name evidence="2" type="ORF">NTJ_06548</name>
</gene>
<feature type="chain" id="PRO_5047396860" description="Secreted protein" evidence="1">
    <location>
        <begin position="18"/>
        <end position="98"/>
    </location>
</feature>
<protein>
    <recommendedName>
        <fullName evidence="4">Secreted protein</fullName>
    </recommendedName>
</protein>
<evidence type="ECO:0000313" key="3">
    <source>
        <dbReference type="Proteomes" id="UP001307889"/>
    </source>
</evidence>
<reference evidence="2 3" key="1">
    <citation type="submission" date="2023-09" db="EMBL/GenBank/DDBJ databases">
        <title>Nesidiocoris tenuis whole genome shotgun sequence.</title>
        <authorList>
            <person name="Shibata T."/>
            <person name="Shimoda M."/>
            <person name="Kobayashi T."/>
            <person name="Uehara T."/>
        </authorList>
    </citation>
    <scope>NUCLEOTIDE SEQUENCE [LARGE SCALE GENOMIC DNA]</scope>
    <source>
        <strain evidence="2 3">Japan</strain>
    </source>
</reference>
<proteinExistence type="predicted"/>
<evidence type="ECO:0000313" key="2">
    <source>
        <dbReference type="EMBL" id="BES93739.1"/>
    </source>
</evidence>
<dbReference type="EMBL" id="AP028912">
    <property type="protein sequence ID" value="BES93739.1"/>
    <property type="molecule type" value="Genomic_DNA"/>
</dbReference>
<evidence type="ECO:0008006" key="4">
    <source>
        <dbReference type="Google" id="ProtNLM"/>
    </source>
</evidence>
<feature type="signal peptide" evidence="1">
    <location>
        <begin position="1"/>
        <end position="17"/>
    </location>
</feature>
<keyword evidence="3" id="KW-1185">Reference proteome</keyword>
<accession>A0ABN7AQK9</accession>
<organism evidence="2 3">
    <name type="scientific">Nesidiocoris tenuis</name>
    <dbReference type="NCBI Taxonomy" id="355587"/>
    <lineage>
        <taxon>Eukaryota</taxon>
        <taxon>Metazoa</taxon>
        <taxon>Ecdysozoa</taxon>
        <taxon>Arthropoda</taxon>
        <taxon>Hexapoda</taxon>
        <taxon>Insecta</taxon>
        <taxon>Pterygota</taxon>
        <taxon>Neoptera</taxon>
        <taxon>Paraneoptera</taxon>
        <taxon>Hemiptera</taxon>
        <taxon>Heteroptera</taxon>
        <taxon>Panheteroptera</taxon>
        <taxon>Cimicomorpha</taxon>
        <taxon>Miridae</taxon>
        <taxon>Dicyphina</taxon>
        <taxon>Nesidiocoris</taxon>
    </lineage>
</organism>
<evidence type="ECO:0000256" key="1">
    <source>
        <dbReference type="SAM" id="SignalP"/>
    </source>
</evidence>
<name>A0ABN7AQK9_9HEMI</name>
<sequence>MSPLATVVSWLWMVVLAINISDGILAVPGRALIRDVLLLPVSAPSSPVTADGLTWPVLLHCGTRSNDFLVFDTAPAPCKILLIPPLVAGSLATVASTT</sequence>
<dbReference type="Proteomes" id="UP001307889">
    <property type="component" value="Chromosome 4"/>
</dbReference>
<keyword evidence="1" id="KW-0732">Signal</keyword>